<reference evidence="6 7" key="1">
    <citation type="submission" date="2020-04" db="EMBL/GenBank/DDBJ databases">
        <title>Metagenomic profiling of ammonia- and methane-oxidizing microorganisms in a Dutch drinking water treatment plant.</title>
        <authorList>
            <person name="Poghosyan L."/>
            <person name="Leucker S."/>
        </authorList>
    </citation>
    <scope>NUCLEOTIDE SEQUENCE [LARGE SCALE GENOMIC DNA]</scope>
    <source>
        <strain evidence="6">S-RSF-IL-03</strain>
    </source>
</reference>
<dbReference type="EMBL" id="JABFRW010000094">
    <property type="protein sequence ID" value="NOT34106.1"/>
    <property type="molecule type" value="Genomic_DNA"/>
</dbReference>
<name>A0A849SHQ4_UNCEI</name>
<feature type="domain" description="PPIase cyclophilin-type" evidence="5">
    <location>
        <begin position="42"/>
        <end position="212"/>
    </location>
</feature>
<dbReference type="Proteomes" id="UP000580839">
    <property type="component" value="Unassembled WGS sequence"/>
</dbReference>
<organism evidence="6 7">
    <name type="scientific">Eiseniibacteriota bacterium</name>
    <dbReference type="NCBI Taxonomy" id="2212470"/>
    <lineage>
        <taxon>Bacteria</taxon>
        <taxon>Candidatus Eiseniibacteriota</taxon>
    </lineage>
</organism>
<dbReference type="PROSITE" id="PS00170">
    <property type="entry name" value="CSA_PPIASE_1"/>
    <property type="match status" value="1"/>
</dbReference>
<comment type="catalytic activity">
    <reaction evidence="3">
        <text>[protein]-peptidylproline (omega=180) = [protein]-peptidylproline (omega=0)</text>
        <dbReference type="Rhea" id="RHEA:16237"/>
        <dbReference type="Rhea" id="RHEA-COMP:10747"/>
        <dbReference type="Rhea" id="RHEA-COMP:10748"/>
        <dbReference type="ChEBI" id="CHEBI:83833"/>
        <dbReference type="ChEBI" id="CHEBI:83834"/>
        <dbReference type="EC" id="5.2.1.8"/>
    </reaction>
</comment>
<dbReference type="AlphaFoldDB" id="A0A849SHQ4"/>
<evidence type="ECO:0000256" key="4">
    <source>
        <dbReference type="SAM" id="MobiDB-lite"/>
    </source>
</evidence>
<dbReference type="PANTHER" id="PTHR45625:SF4">
    <property type="entry name" value="PEPTIDYLPROLYL ISOMERASE DOMAIN AND WD REPEAT-CONTAINING PROTEIN 1"/>
    <property type="match status" value="1"/>
</dbReference>
<evidence type="ECO:0000313" key="6">
    <source>
        <dbReference type="EMBL" id="NOT34106.1"/>
    </source>
</evidence>
<dbReference type="GO" id="GO:0003755">
    <property type="term" value="F:peptidyl-prolyl cis-trans isomerase activity"/>
    <property type="evidence" value="ECO:0007669"/>
    <property type="project" value="UniProtKB-UniRule"/>
</dbReference>
<feature type="compositionally biased region" description="Low complexity" evidence="4">
    <location>
        <begin position="221"/>
        <end position="232"/>
    </location>
</feature>
<dbReference type="PRINTS" id="PR00153">
    <property type="entry name" value="CSAPPISMRASE"/>
</dbReference>
<protein>
    <recommendedName>
        <fullName evidence="3">Peptidyl-prolyl cis-trans isomerase</fullName>
        <shortName evidence="3">PPIase</shortName>
        <ecNumber evidence="3">5.2.1.8</ecNumber>
    </recommendedName>
</protein>
<dbReference type="PANTHER" id="PTHR45625">
    <property type="entry name" value="PEPTIDYL-PROLYL CIS-TRANS ISOMERASE-RELATED"/>
    <property type="match status" value="1"/>
</dbReference>
<keyword evidence="2 3" id="KW-0413">Isomerase</keyword>
<evidence type="ECO:0000256" key="2">
    <source>
        <dbReference type="ARBA" id="ARBA00023235"/>
    </source>
</evidence>
<dbReference type="CDD" id="cd00317">
    <property type="entry name" value="cyclophilin"/>
    <property type="match status" value="1"/>
</dbReference>
<evidence type="ECO:0000259" key="5">
    <source>
        <dbReference type="PROSITE" id="PS50072"/>
    </source>
</evidence>
<comment type="caution">
    <text evidence="6">The sequence shown here is derived from an EMBL/GenBank/DDBJ whole genome shotgun (WGS) entry which is preliminary data.</text>
</comment>
<dbReference type="GO" id="GO:0006457">
    <property type="term" value="P:protein folding"/>
    <property type="evidence" value="ECO:0007669"/>
    <property type="project" value="InterPro"/>
</dbReference>
<dbReference type="PROSITE" id="PS50072">
    <property type="entry name" value="CSA_PPIASE_2"/>
    <property type="match status" value="1"/>
</dbReference>
<feature type="signal peptide" evidence="3">
    <location>
        <begin position="1"/>
        <end position="28"/>
    </location>
</feature>
<evidence type="ECO:0000256" key="1">
    <source>
        <dbReference type="ARBA" id="ARBA00023110"/>
    </source>
</evidence>
<comment type="function">
    <text evidence="3">PPIases accelerate the folding of proteins. It catalyzes the cis-trans isomerization of proline imidic peptide bonds in oligopeptides.</text>
</comment>
<dbReference type="Pfam" id="PF00160">
    <property type="entry name" value="Pro_isomerase"/>
    <property type="match status" value="1"/>
</dbReference>
<gene>
    <name evidence="6" type="ORF">HOP12_08045</name>
</gene>
<dbReference type="InterPro" id="IPR002130">
    <property type="entry name" value="Cyclophilin-type_PPIase_dom"/>
</dbReference>
<dbReference type="SUPFAM" id="SSF50891">
    <property type="entry name" value="Cyclophilin-like"/>
    <property type="match status" value="1"/>
</dbReference>
<evidence type="ECO:0000313" key="7">
    <source>
        <dbReference type="Proteomes" id="UP000580839"/>
    </source>
</evidence>
<keyword evidence="1 3" id="KW-0697">Rotamase</keyword>
<evidence type="ECO:0000256" key="3">
    <source>
        <dbReference type="RuleBase" id="RU363019"/>
    </source>
</evidence>
<keyword evidence="3" id="KW-0732">Signal</keyword>
<dbReference type="InterPro" id="IPR020892">
    <property type="entry name" value="Cyclophilin-type_PPIase_CS"/>
</dbReference>
<sequence length="240" mass="24415">MLGRNPLTGVTTLCIAAALLVSITVAPASTAPATTAATTPSEAQAVVLETTLGDIVIKLDPVKAPKTSANFAKLVKQGFYDGVSFHRVIANFMIQGGDPNSKNTNPADDGQGGPGYTVEAEIGLPHVRGAVATARQGDQVNPTRASSGSQFFIDLTKLPSLDAGGYTVFGQVIKGMDAVDKIAAFASDAKLPQAGGGGRNPGKKALIKKARLAPLSSFEGVAPPASSVKPAATLADSTHH</sequence>
<accession>A0A849SHQ4</accession>
<dbReference type="InterPro" id="IPR029000">
    <property type="entry name" value="Cyclophilin-like_dom_sf"/>
</dbReference>
<dbReference type="InterPro" id="IPR044666">
    <property type="entry name" value="Cyclophilin_A-like"/>
</dbReference>
<comment type="similarity">
    <text evidence="3">Belongs to the cyclophilin-type PPIase family.</text>
</comment>
<dbReference type="EC" id="5.2.1.8" evidence="3"/>
<dbReference type="Gene3D" id="2.40.100.10">
    <property type="entry name" value="Cyclophilin-like"/>
    <property type="match status" value="1"/>
</dbReference>
<feature type="chain" id="PRO_5033112838" description="Peptidyl-prolyl cis-trans isomerase" evidence="3">
    <location>
        <begin position="29"/>
        <end position="240"/>
    </location>
</feature>
<feature type="region of interest" description="Disordered" evidence="4">
    <location>
        <begin position="221"/>
        <end position="240"/>
    </location>
</feature>
<proteinExistence type="inferred from homology"/>